<evidence type="ECO:0000313" key="3">
    <source>
        <dbReference type="Proteomes" id="UP001220456"/>
    </source>
</evidence>
<evidence type="ECO:0000256" key="1">
    <source>
        <dbReference type="SAM" id="Phobius"/>
    </source>
</evidence>
<proteinExistence type="predicted"/>
<comment type="caution">
    <text evidence="2">The sequence shown here is derived from an EMBL/GenBank/DDBJ whole genome shotgun (WGS) entry which is preliminary data.</text>
</comment>
<keyword evidence="1" id="KW-0472">Membrane</keyword>
<reference evidence="2 3" key="1">
    <citation type="journal article" date="2023" name="Int. J. Syst. Evol. Microbiol.">
        <title>Arthrobacter vasquezii sp. nov., isolated from a soil sample from Union Glacier, Antarctica.</title>
        <authorList>
            <person name="Valenzuela-Ibaceta F."/>
            <person name="Carrasco V."/>
            <person name="Lagos-Moraga S."/>
            <person name="Dietz-Vargas C."/>
            <person name="Navarro C.A."/>
            <person name="Perez-Donoso J.M."/>
        </authorList>
    </citation>
    <scope>NUCLEOTIDE SEQUENCE [LARGE SCALE GENOMIC DNA]</scope>
    <source>
        <strain evidence="2 3">EH-1B-1</strain>
    </source>
</reference>
<feature type="transmembrane region" description="Helical" evidence="1">
    <location>
        <begin position="58"/>
        <end position="75"/>
    </location>
</feature>
<dbReference type="Proteomes" id="UP001220456">
    <property type="component" value="Unassembled WGS sequence"/>
</dbReference>
<organism evidence="2 3">
    <name type="scientific">Arthrobacter vasquezii</name>
    <dbReference type="NCBI Taxonomy" id="2977629"/>
    <lineage>
        <taxon>Bacteria</taxon>
        <taxon>Bacillati</taxon>
        <taxon>Actinomycetota</taxon>
        <taxon>Actinomycetes</taxon>
        <taxon>Micrococcales</taxon>
        <taxon>Micrococcaceae</taxon>
        <taxon>Arthrobacter</taxon>
    </lineage>
</organism>
<keyword evidence="1" id="KW-0812">Transmembrane</keyword>
<keyword evidence="3" id="KW-1185">Reference proteome</keyword>
<protein>
    <submittedName>
        <fullName evidence="2">Uncharacterized protein</fullName>
    </submittedName>
</protein>
<dbReference type="EMBL" id="JAROKN010000001">
    <property type="protein sequence ID" value="MDF9276245.1"/>
    <property type="molecule type" value="Genomic_DNA"/>
</dbReference>
<name>A0ABT6CQN8_9MICC</name>
<keyword evidence="1" id="KW-1133">Transmembrane helix</keyword>
<dbReference type="RefSeq" id="WP_277356949.1">
    <property type="nucleotide sequence ID" value="NZ_JAROKN010000001.1"/>
</dbReference>
<sequence length="245" mass="26877">MNKAGEWVDRLKAFHEKQLDLPRRVYRLGRTKMVFTGGHAACTVGAAVAAVSLDSPDLVFWIAVVTGFAGGKYLYPIPRSSVATRYGSREISRKASSELDCMTPTEIRAYQFNSQLTHEGVSLSTLGTEEALGRHIEAVAKVSQSTGADTELLANLSLSDVTEHGTTAARHDLLKRRWLTYELDPQRQFDFPMMSDASFPPTAAMIRAMRAAEQERTAGISANYKLAVNRFSHTLKAAERAAGVP</sequence>
<gene>
    <name evidence="2" type="ORF">P4U43_00385</name>
</gene>
<evidence type="ECO:0000313" key="2">
    <source>
        <dbReference type="EMBL" id="MDF9276245.1"/>
    </source>
</evidence>
<feature type="transmembrane region" description="Helical" evidence="1">
    <location>
        <begin position="33"/>
        <end position="52"/>
    </location>
</feature>
<accession>A0ABT6CQN8</accession>